<reference evidence="1 2" key="1">
    <citation type="journal article" date="2023" name="Nucleic Acids Res.">
        <title>The hologenome of Daphnia magna reveals possible DNA methylation and microbiome-mediated evolution of the host genome.</title>
        <authorList>
            <person name="Chaturvedi A."/>
            <person name="Li X."/>
            <person name="Dhandapani V."/>
            <person name="Marshall H."/>
            <person name="Kissane S."/>
            <person name="Cuenca-Cambronero M."/>
            <person name="Asole G."/>
            <person name="Calvet F."/>
            <person name="Ruiz-Romero M."/>
            <person name="Marangio P."/>
            <person name="Guigo R."/>
            <person name="Rago D."/>
            <person name="Mirbahai L."/>
            <person name="Eastwood N."/>
            <person name="Colbourne J.K."/>
            <person name="Zhou J."/>
            <person name="Mallon E."/>
            <person name="Orsini L."/>
        </authorList>
    </citation>
    <scope>NUCLEOTIDE SEQUENCE [LARGE SCALE GENOMIC DNA]</scope>
    <source>
        <strain evidence="1">LRV0_1</strain>
    </source>
</reference>
<protein>
    <submittedName>
        <fullName evidence="1">Uncharacterized protein</fullName>
    </submittedName>
</protein>
<dbReference type="Proteomes" id="UP001234178">
    <property type="component" value="Unassembled WGS sequence"/>
</dbReference>
<comment type="caution">
    <text evidence="1">The sequence shown here is derived from an EMBL/GenBank/DDBJ whole genome shotgun (WGS) entry which is preliminary data.</text>
</comment>
<organism evidence="1 2">
    <name type="scientific">Daphnia magna</name>
    <dbReference type="NCBI Taxonomy" id="35525"/>
    <lineage>
        <taxon>Eukaryota</taxon>
        <taxon>Metazoa</taxon>
        <taxon>Ecdysozoa</taxon>
        <taxon>Arthropoda</taxon>
        <taxon>Crustacea</taxon>
        <taxon>Branchiopoda</taxon>
        <taxon>Diplostraca</taxon>
        <taxon>Cladocera</taxon>
        <taxon>Anomopoda</taxon>
        <taxon>Daphniidae</taxon>
        <taxon>Daphnia</taxon>
    </lineage>
</organism>
<sequence length="71" mass="8045">MNLSCYDSVRNRTFDLPHALPMLNHRAMSHITELTVSLCHLRLQIQLAAVKHGSAAIGYHKLDNYDITTRA</sequence>
<name>A0ABR0AK05_9CRUS</name>
<dbReference type="EMBL" id="JAOYFB010000038">
    <property type="protein sequence ID" value="KAK4025442.1"/>
    <property type="molecule type" value="Genomic_DNA"/>
</dbReference>
<evidence type="ECO:0000313" key="1">
    <source>
        <dbReference type="EMBL" id="KAK4025442.1"/>
    </source>
</evidence>
<evidence type="ECO:0000313" key="2">
    <source>
        <dbReference type="Proteomes" id="UP001234178"/>
    </source>
</evidence>
<keyword evidence="2" id="KW-1185">Reference proteome</keyword>
<gene>
    <name evidence="1" type="ORF">OUZ56_014511</name>
</gene>
<proteinExistence type="predicted"/>
<accession>A0ABR0AK05</accession>